<proteinExistence type="predicted"/>
<feature type="compositionally biased region" description="Pro residues" evidence="1">
    <location>
        <begin position="68"/>
        <end position="79"/>
    </location>
</feature>
<evidence type="ECO:0000313" key="2">
    <source>
        <dbReference type="EMBL" id="KAF6094803.1"/>
    </source>
</evidence>
<dbReference type="AlphaFoldDB" id="A0A833ZE95"/>
<accession>A0A833ZE95</accession>
<feature type="region of interest" description="Disordered" evidence="1">
    <location>
        <begin position="47"/>
        <end position="80"/>
    </location>
</feature>
<reference evidence="2 3" key="1">
    <citation type="journal article" date="2020" name="Nature">
        <title>Six reference-quality genomes reveal evolution of bat adaptations.</title>
        <authorList>
            <person name="Jebb D."/>
            <person name="Huang Z."/>
            <person name="Pippel M."/>
            <person name="Hughes G.M."/>
            <person name="Lavrichenko K."/>
            <person name="Devanna P."/>
            <person name="Winkler S."/>
            <person name="Jermiin L.S."/>
            <person name="Skirmuntt E.C."/>
            <person name="Katzourakis A."/>
            <person name="Burkitt-Gray L."/>
            <person name="Ray D.A."/>
            <person name="Sullivan K.A.M."/>
            <person name="Roscito J.G."/>
            <person name="Kirilenko B.M."/>
            <person name="Davalos L.M."/>
            <person name="Corthals A.P."/>
            <person name="Power M.L."/>
            <person name="Jones G."/>
            <person name="Ransome R.D."/>
            <person name="Dechmann D.K.N."/>
            <person name="Locatelli A.G."/>
            <person name="Puechmaille S.J."/>
            <person name="Fedrigo O."/>
            <person name="Jarvis E.D."/>
            <person name="Hiller M."/>
            <person name="Vernes S.C."/>
            <person name="Myers E.W."/>
            <person name="Teeling E.C."/>
        </authorList>
    </citation>
    <scope>NUCLEOTIDE SEQUENCE [LARGE SCALE GENOMIC DNA]</scope>
    <source>
        <strain evidence="2">Bat1K_MPI-CBG_1</strain>
    </source>
</reference>
<evidence type="ECO:0000313" key="3">
    <source>
        <dbReference type="Proteomes" id="UP000664940"/>
    </source>
</evidence>
<dbReference type="EMBL" id="JABVXQ010000008">
    <property type="protein sequence ID" value="KAF6094803.1"/>
    <property type="molecule type" value="Genomic_DNA"/>
</dbReference>
<name>A0A833ZE95_9CHIR</name>
<organism evidence="2 3">
    <name type="scientific">Phyllostomus discolor</name>
    <name type="common">pale spear-nosed bat</name>
    <dbReference type="NCBI Taxonomy" id="89673"/>
    <lineage>
        <taxon>Eukaryota</taxon>
        <taxon>Metazoa</taxon>
        <taxon>Chordata</taxon>
        <taxon>Craniata</taxon>
        <taxon>Vertebrata</taxon>
        <taxon>Euteleostomi</taxon>
        <taxon>Mammalia</taxon>
        <taxon>Eutheria</taxon>
        <taxon>Laurasiatheria</taxon>
        <taxon>Chiroptera</taxon>
        <taxon>Yangochiroptera</taxon>
        <taxon>Phyllostomidae</taxon>
        <taxon>Phyllostominae</taxon>
        <taxon>Phyllostomus</taxon>
    </lineage>
</organism>
<gene>
    <name evidence="2" type="ORF">HJG60_011895</name>
</gene>
<comment type="caution">
    <text evidence="2">The sequence shown here is derived from an EMBL/GenBank/DDBJ whole genome shotgun (WGS) entry which is preliminary data.</text>
</comment>
<protein>
    <submittedName>
        <fullName evidence="2">Uncharacterized protein</fullName>
    </submittedName>
</protein>
<evidence type="ECO:0000256" key="1">
    <source>
        <dbReference type="SAM" id="MobiDB-lite"/>
    </source>
</evidence>
<sequence length="123" mass="13946">MNFASCSRLEPRELGQLRAEPQLARNFHLWGCLPFFCPGLTHVEKQQRRQKALRMPRPGPELTWAPHTLPPHTPAPPPSGLLNCQEARETKAVAKLSLKVTWPRSHPALCSHAALLQHQEHIF</sequence>
<dbReference type="Proteomes" id="UP000664940">
    <property type="component" value="Unassembled WGS sequence"/>
</dbReference>